<dbReference type="EMBL" id="BMMW01000001">
    <property type="protein sequence ID" value="GGK33064.1"/>
    <property type="molecule type" value="Genomic_DNA"/>
</dbReference>
<keyword evidence="2" id="KW-1185">Reference proteome</keyword>
<evidence type="ECO:0000313" key="2">
    <source>
        <dbReference type="Proteomes" id="UP000612956"/>
    </source>
</evidence>
<reference evidence="1" key="1">
    <citation type="journal article" date="2014" name="Int. J. Syst. Evol. Microbiol.">
        <title>Complete genome sequence of Corynebacterium casei LMG S-19264T (=DSM 44701T), isolated from a smear-ripened cheese.</title>
        <authorList>
            <consortium name="US DOE Joint Genome Institute (JGI-PGF)"/>
            <person name="Walter F."/>
            <person name="Albersmeier A."/>
            <person name="Kalinowski J."/>
            <person name="Ruckert C."/>
        </authorList>
    </citation>
    <scope>NUCLEOTIDE SEQUENCE</scope>
    <source>
        <strain evidence="1">CGMCC 4.7278</strain>
    </source>
</reference>
<evidence type="ECO:0000313" key="1">
    <source>
        <dbReference type="EMBL" id="GGK33064.1"/>
    </source>
</evidence>
<sequence length="244" mass="27082">MSREHNRVMRWRDQDIIDSGFEWVAGGMRAEFPAQVSSFVPLGFAAYARLLHPLSCTDSAGDEVWLRWADAARALGADVHRQMQLVAILSRPSGQDLRTSPPERRVPAGSWESQIPELASILGRHTSTPDDCYFAFWEGNSAFDDIAPETPKLTIQGMRFFVVKGPVVNASSPFHGLSPTLWWPQDRAWLVATPDDFPCTYVGGDAKCIADISRSRIFEALPALPSDPVSAQSDTRNWIVDRPG</sequence>
<name>A0A917Q7L3_9NOCA</name>
<reference evidence="1" key="2">
    <citation type="submission" date="2020-09" db="EMBL/GenBank/DDBJ databases">
        <authorList>
            <person name="Sun Q."/>
            <person name="Zhou Y."/>
        </authorList>
    </citation>
    <scope>NUCLEOTIDE SEQUENCE</scope>
    <source>
        <strain evidence="1">CGMCC 4.7278</strain>
    </source>
</reference>
<accession>A0A917Q7L3</accession>
<organism evidence="1 2">
    <name type="scientific">Nocardia camponoti</name>
    <dbReference type="NCBI Taxonomy" id="1616106"/>
    <lineage>
        <taxon>Bacteria</taxon>
        <taxon>Bacillati</taxon>
        <taxon>Actinomycetota</taxon>
        <taxon>Actinomycetes</taxon>
        <taxon>Mycobacteriales</taxon>
        <taxon>Nocardiaceae</taxon>
        <taxon>Nocardia</taxon>
    </lineage>
</organism>
<dbReference type="AlphaFoldDB" id="A0A917Q7L3"/>
<dbReference type="Proteomes" id="UP000612956">
    <property type="component" value="Unassembled WGS sequence"/>
</dbReference>
<gene>
    <name evidence="1" type="ORF">GCM10011591_00910</name>
</gene>
<proteinExistence type="predicted"/>
<comment type="caution">
    <text evidence="1">The sequence shown here is derived from an EMBL/GenBank/DDBJ whole genome shotgun (WGS) entry which is preliminary data.</text>
</comment>
<protein>
    <submittedName>
        <fullName evidence="1">Uncharacterized protein</fullName>
    </submittedName>
</protein>